<accession>A0A0C2J9H8</accession>
<sequence length="527" mass="58695">MDRQGPKFDHVAYMDDIKVWDEDFLSFYANKCSDRSRCHYQKSKYLENRHPISSGDSKEAYKYMGVQVVKTLRGCNSQKSVLKIFRIIETIVNKGFLNARHNMTLINDFAFDHLWFIFPMLQVSPLETASIHKKISDCYGTGFTYQQANPMAGCFSLHLYLARQDKTFKTISRFCRDAYIEGCVIVYLAIPTYSIHILHNKPDIVLIDQGFKLPETGSYSDTIHLQTKYSGHAGIRSPEIDLLGNSRHVQGFLQAANKRSKLLKTVDQSLVIGDRFQGETLPPARQVSQSSDISSRFVSVSSNGEEETEKPGVLSSATFINLDNGKNTAMTMTPTSTSGLSVVKSTPICEIEDSARIEKRELTFSGSAPWLKDADMNGFGLEAAPIALLEPASDESRKLSATASPPNTVPSLLPRQTAVDEICHTIGIYPEGQKTRYLPGSSLSKNTQTFFAKPPVSKTCLPYKTRCKPLVWSHERNACTNHTPDSVMCPFAGNMFTRHGAKNACLPTGGIEETQSFAVTNDKRMAM</sequence>
<organism evidence="1 2">
    <name type="scientific">Thelohanellus kitauei</name>
    <name type="common">Myxosporean</name>
    <dbReference type="NCBI Taxonomy" id="669202"/>
    <lineage>
        <taxon>Eukaryota</taxon>
        <taxon>Metazoa</taxon>
        <taxon>Cnidaria</taxon>
        <taxon>Myxozoa</taxon>
        <taxon>Myxosporea</taxon>
        <taxon>Bivalvulida</taxon>
        <taxon>Platysporina</taxon>
        <taxon>Myxobolidae</taxon>
        <taxon>Thelohanellus</taxon>
    </lineage>
</organism>
<dbReference type="Proteomes" id="UP000031668">
    <property type="component" value="Unassembled WGS sequence"/>
</dbReference>
<name>A0A0C2J9H8_THEKT</name>
<evidence type="ECO:0000313" key="1">
    <source>
        <dbReference type="EMBL" id="KII65793.1"/>
    </source>
</evidence>
<dbReference type="EMBL" id="JWZT01003723">
    <property type="protein sequence ID" value="KII65793.1"/>
    <property type="molecule type" value="Genomic_DNA"/>
</dbReference>
<evidence type="ECO:0000313" key="2">
    <source>
        <dbReference type="Proteomes" id="UP000031668"/>
    </source>
</evidence>
<gene>
    <name evidence="1" type="ORF">RF11_10312</name>
</gene>
<comment type="caution">
    <text evidence="1">The sequence shown here is derived from an EMBL/GenBank/DDBJ whole genome shotgun (WGS) entry which is preliminary data.</text>
</comment>
<proteinExistence type="predicted"/>
<keyword evidence="2" id="KW-1185">Reference proteome</keyword>
<reference evidence="1 2" key="1">
    <citation type="journal article" date="2014" name="Genome Biol. Evol.">
        <title>The genome of the myxosporean Thelohanellus kitauei shows adaptations to nutrient acquisition within its fish host.</title>
        <authorList>
            <person name="Yang Y."/>
            <person name="Xiong J."/>
            <person name="Zhou Z."/>
            <person name="Huo F."/>
            <person name="Miao W."/>
            <person name="Ran C."/>
            <person name="Liu Y."/>
            <person name="Zhang J."/>
            <person name="Feng J."/>
            <person name="Wang M."/>
            <person name="Wang M."/>
            <person name="Wang L."/>
            <person name="Yao B."/>
        </authorList>
    </citation>
    <scope>NUCLEOTIDE SEQUENCE [LARGE SCALE GENOMIC DNA]</scope>
    <source>
        <strain evidence="1">Wuqing</strain>
    </source>
</reference>
<dbReference type="AlphaFoldDB" id="A0A0C2J9H8"/>
<protein>
    <submittedName>
        <fullName evidence="1">Uncharacterized protein</fullName>
    </submittedName>
</protein>